<evidence type="ECO:0000313" key="11">
    <source>
        <dbReference type="Proteomes" id="UP000249340"/>
    </source>
</evidence>
<gene>
    <name evidence="10" type="ORF">C7M71_016400</name>
</gene>
<dbReference type="PRINTS" id="PR01036">
    <property type="entry name" value="TCRTETB"/>
</dbReference>
<dbReference type="Gene3D" id="1.20.1250.20">
    <property type="entry name" value="MFS general substrate transporter like domains"/>
    <property type="match status" value="1"/>
</dbReference>
<dbReference type="InterPro" id="IPR020846">
    <property type="entry name" value="MFS_dom"/>
</dbReference>
<keyword evidence="11" id="KW-1185">Reference proteome</keyword>
<keyword evidence="7" id="KW-0046">Antibiotic resistance</keyword>
<evidence type="ECO:0000256" key="1">
    <source>
        <dbReference type="ARBA" id="ARBA00004651"/>
    </source>
</evidence>
<dbReference type="GO" id="GO:0022857">
    <property type="term" value="F:transmembrane transporter activity"/>
    <property type="evidence" value="ECO:0007669"/>
    <property type="project" value="InterPro"/>
</dbReference>
<dbReference type="CDD" id="cd17321">
    <property type="entry name" value="MFS_MMR_MDR_like"/>
    <property type="match status" value="1"/>
</dbReference>
<accession>A0A345SYG1</accession>
<sequence>MSAHPPIGNARRSGVVLAVLTASQFLVSLNTSIVNVALPAIGADLHLSQTSLSWIVNAYLIAFGALLPVGGRLADLFGSRRTFAAGLALFAVGSVAASIPSGAALLVSGRAVQGAGAAVLSPAALALVLSLSPVGPVRNRALGVWGAVSAAGGAAGVLVSGLLTSLIGWWAIFAVSAVTAIPLLLLVPALVPAPAPAPGSRRQNGRLDLPGALTITAGLVLLVYGLGRTDWSKPPTLLLPAAGLVLLFLLAPIERRAGDPLVPPVLMRNRSLVAGNALMLLLGMVWIATFFFLPLYQQRVLGYSPLIAGVTQLPLAAALMTSSTVAGRVRGTLVPGLLLLAAGLAWLSRVPVGGHFATDLLGPSLLIGTGLGLAFVPLTALGVAGVSARYAGVAGGLINTTRQVGGALGLAILTAVAAQATHGGTPSPHTLAHGYREALLGAAGIALLSAGCAWIHTARSLAAEARPAVAD</sequence>
<feature type="transmembrane region" description="Helical" evidence="8">
    <location>
        <begin position="273"/>
        <end position="296"/>
    </location>
</feature>
<evidence type="ECO:0000259" key="9">
    <source>
        <dbReference type="PROSITE" id="PS50850"/>
    </source>
</evidence>
<dbReference type="Pfam" id="PF07690">
    <property type="entry name" value="MFS_1"/>
    <property type="match status" value="1"/>
</dbReference>
<dbReference type="RefSeq" id="WP_111489624.1">
    <property type="nucleotide sequence ID" value="NZ_CP031264.1"/>
</dbReference>
<evidence type="ECO:0000256" key="7">
    <source>
        <dbReference type="ARBA" id="ARBA00023251"/>
    </source>
</evidence>
<feature type="transmembrane region" description="Helical" evidence="8">
    <location>
        <begin position="207"/>
        <end position="225"/>
    </location>
</feature>
<feature type="transmembrane region" description="Helical" evidence="8">
    <location>
        <begin position="333"/>
        <end position="352"/>
    </location>
</feature>
<dbReference type="AlphaFoldDB" id="A0A345SYG1"/>
<dbReference type="KEGG" id="stri:C7M71_016400"/>
<evidence type="ECO:0000256" key="4">
    <source>
        <dbReference type="ARBA" id="ARBA00022692"/>
    </source>
</evidence>
<name>A0A345SYG1_9ACTN</name>
<feature type="transmembrane region" description="Helical" evidence="8">
    <location>
        <begin position="111"/>
        <end position="130"/>
    </location>
</feature>
<dbReference type="InterPro" id="IPR036259">
    <property type="entry name" value="MFS_trans_sf"/>
</dbReference>
<feature type="transmembrane region" description="Helical" evidence="8">
    <location>
        <begin position="52"/>
        <end position="71"/>
    </location>
</feature>
<keyword evidence="2" id="KW-0813">Transport</keyword>
<dbReference type="OrthoDB" id="3870929at2"/>
<keyword evidence="4 8" id="KW-0812">Transmembrane</keyword>
<dbReference type="PANTHER" id="PTHR42718">
    <property type="entry name" value="MAJOR FACILITATOR SUPERFAMILY MULTIDRUG TRANSPORTER MFSC"/>
    <property type="match status" value="1"/>
</dbReference>
<feature type="transmembrane region" description="Helical" evidence="8">
    <location>
        <begin position="83"/>
        <end position="105"/>
    </location>
</feature>
<evidence type="ECO:0000256" key="8">
    <source>
        <dbReference type="SAM" id="Phobius"/>
    </source>
</evidence>
<proteinExistence type="predicted"/>
<dbReference type="PROSITE" id="PS50850">
    <property type="entry name" value="MFS"/>
    <property type="match status" value="1"/>
</dbReference>
<dbReference type="SUPFAM" id="SSF103473">
    <property type="entry name" value="MFS general substrate transporter"/>
    <property type="match status" value="1"/>
</dbReference>
<dbReference type="GO" id="GO:0046677">
    <property type="term" value="P:response to antibiotic"/>
    <property type="evidence" value="ECO:0007669"/>
    <property type="project" value="UniProtKB-KW"/>
</dbReference>
<feature type="transmembrane region" description="Helical" evidence="8">
    <location>
        <begin position="169"/>
        <end position="195"/>
    </location>
</feature>
<keyword evidence="5 8" id="KW-1133">Transmembrane helix</keyword>
<dbReference type="Proteomes" id="UP000249340">
    <property type="component" value="Chromosome"/>
</dbReference>
<feature type="transmembrane region" description="Helical" evidence="8">
    <location>
        <begin position="302"/>
        <end position="321"/>
    </location>
</feature>
<feature type="transmembrane region" description="Helical" evidence="8">
    <location>
        <begin position="142"/>
        <end position="163"/>
    </location>
</feature>
<keyword evidence="6 8" id="KW-0472">Membrane</keyword>
<evidence type="ECO:0000256" key="5">
    <source>
        <dbReference type="ARBA" id="ARBA00022989"/>
    </source>
</evidence>
<evidence type="ECO:0000256" key="2">
    <source>
        <dbReference type="ARBA" id="ARBA00022448"/>
    </source>
</evidence>
<organism evidence="10 11">
    <name type="scientific">Peterkaempfera bronchialis</name>
    <dbReference type="NCBI Taxonomy" id="2126346"/>
    <lineage>
        <taxon>Bacteria</taxon>
        <taxon>Bacillati</taxon>
        <taxon>Actinomycetota</taxon>
        <taxon>Actinomycetes</taxon>
        <taxon>Kitasatosporales</taxon>
        <taxon>Streptomycetaceae</taxon>
        <taxon>Peterkaempfera</taxon>
    </lineage>
</organism>
<feature type="transmembrane region" description="Helical" evidence="8">
    <location>
        <begin position="364"/>
        <end position="388"/>
    </location>
</feature>
<feature type="domain" description="Major facilitator superfamily (MFS) profile" evidence="9">
    <location>
        <begin position="16"/>
        <end position="461"/>
    </location>
</feature>
<dbReference type="Gene3D" id="1.20.1720.10">
    <property type="entry name" value="Multidrug resistance protein D"/>
    <property type="match status" value="1"/>
</dbReference>
<evidence type="ECO:0000313" key="10">
    <source>
        <dbReference type="EMBL" id="AXI78766.1"/>
    </source>
</evidence>
<feature type="transmembrane region" description="Helical" evidence="8">
    <location>
        <begin position="400"/>
        <end position="418"/>
    </location>
</feature>
<feature type="transmembrane region" description="Helical" evidence="8">
    <location>
        <begin position="237"/>
        <end position="253"/>
    </location>
</feature>
<keyword evidence="3" id="KW-1003">Cell membrane</keyword>
<evidence type="ECO:0000256" key="3">
    <source>
        <dbReference type="ARBA" id="ARBA00022475"/>
    </source>
</evidence>
<dbReference type="EMBL" id="CP031264">
    <property type="protein sequence ID" value="AXI78766.1"/>
    <property type="molecule type" value="Genomic_DNA"/>
</dbReference>
<reference evidence="11" key="1">
    <citation type="submission" date="2018-07" db="EMBL/GenBank/DDBJ databases">
        <title>Streptacidiphilus bronchialis DSM 106435 chromosome.</title>
        <authorList>
            <person name="Batra D."/>
            <person name="Gulvik C.A."/>
        </authorList>
    </citation>
    <scope>NUCLEOTIDE SEQUENCE [LARGE SCALE GENOMIC DNA]</scope>
    <source>
        <strain evidence="11">DSM 106435</strain>
    </source>
</reference>
<protein>
    <submittedName>
        <fullName evidence="10">MFS transporter</fullName>
    </submittedName>
</protein>
<dbReference type="GO" id="GO:0005886">
    <property type="term" value="C:plasma membrane"/>
    <property type="evidence" value="ECO:0007669"/>
    <property type="project" value="UniProtKB-SubCell"/>
</dbReference>
<dbReference type="InterPro" id="IPR011701">
    <property type="entry name" value="MFS"/>
</dbReference>
<dbReference type="PANTHER" id="PTHR42718:SF46">
    <property type="entry name" value="BLR6921 PROTEIN"/>
    <property type="match status" value="1"/>
</dbReference>
<comment type="subcellular location">
    <subcellularLocation>
        <location evidence="1">Cell membrane</location>
        <topology evidence="1">Multi-pass membrane protein</topology>
    </subcellularLocation>
</comment>
<feature type="transmembrane region" description="Helical" evidence="8">
    <location>
        <begin position="438"/>
        <end position="456"/>
    </location>
</feature>
<evidence type="ECO:0000256" key="6">
    <source>
        <dbReference type="ARBA" id="ARBA00023136"/>
    </source>
</evidence>